<feature type="transmembrane region" description="Helical" evidence="5">
    <location>
        <begin position="103"/>
        <end position="120"/>
    </location>
</feature>
<dbReference type="GO" id="GO:0046943">
    <property type="term" value="F:carboxylic acid transmembrane transporter activity"/>
    <property type="evidence" value="ECO:0007669"/>
    <property type="project" value="TreeGrafter"/>
</dbReference>
<feature type="transmembrane region" description="Helical" evidence="5">
    <location>
        <begin position="342"/>
        <end position="360"/>
    </location>
</feature>
<reference evidence="7 8" key="1">
    <citation type="journal article" date="2007" name="Genome Biol.">
        <title>Interrupted coding sequences in Mycobacterium smegmatis: authentic mutations or sequencing errors?</title>
        <authorList>
            <person name="Deshayes C."/>
            <person name="Perrodou E."/>
            <person name="Gallien S."/>
            <person name="Euphrasie D."/>
            <person name="Schaeffer C."/>
            <person name="Van-Dorsselaer A."/>
            <person name="Poch O."/>
            <person name="Lecompte O."/>
            <person name="Reyrat J.M."/>
        </authorList>
    </citation>
    <scope>NUCLEOTIDE SEQUENCE [LARGE SCALE GENOMIC DNA]</scope>
    <source>
        <strain evidence="8">ATCC 700084 / mc(2)155</strain>
    </source>
</reference>
<accession>I7G4A6</accession>
<dbReference type="SUPFAM" id="SSF103473">
    <property type="entry name" value="MFS general substrate transporter"/>
    <property type="match status" value="1"/>
</dbReference>
<dbReference type="PATRIC" id="fig|246196.56.peg.4052"/>
<evidence type="ECO:0000256" key="4">
    <source>
        <dbReference type="ARBA" id="ARBA00023136"/>
    </source>
</evidence>
<dbReference type="InterPro" id="IPR036259">
    <property type="entry name" value="MFS_trans_sf"/>
</dbReference>
<feature type="domain" description="Major facilitator superfamily (MFS) profile" evidence="6">
    <location>
        <begin position="66"/>
        <end position="499"/>
    </location>
</feature>
<evidence type="ECO:0000313" key="8">
    <source>
        <dbReference type="Proteomes" id="UP000006158"/>
    </source>
</evidence>
<feature type="transmembrane region" description="Helical" evidence="5">
    <location>
        <begin position="397"/>
        <end position="424"/>
    </location>
</feature>
<dbReference type="CDD" id="cd17316">
    <property type="entry name" value="MFS_SV2_like"/>
    <property type="match status" value="1"/>
</dbReference>
<dbReference type="InterPro" id="IPR005828">
    <property type="entry name" value="MFS_sugar_transport-like"/>
</dbReference>
<keyword evidence="4 5" id="KW-0472">Membrane</keyword>
<feature type="transmembrane region" description="Helical" evidence="5">
    <location>
        <begin position="223"/>
        <end position="244"/>
    </location>
</feature>
<feature type="transmembrane region" description="Helical" evidence="5">
    <location>
        <begin position="306"/>
        <end position="327"/>
    </location>
</feature>
<dbReference type="PROSITE" id="PS50850">
    <property type="entry name" value="MFS"/>
    <property type="match status" value="1"/>
</dbReference>
<dbReference type="Gene3D" id="1.20.1250.20">
    <property type="entry name" value="MFS general substrate transporter like domains"/>
    <property type="match status" value="1"/>
</dbReference>
<keyword evidence="3 5" id="KW-1133">Transmembrane helix</keyword>
<comment type="subcellular location">
    <subcellularLocation>
        <location evidence="1">Cell membrane</location>
        <topology evidence="1">Multi-pass membrane protein</topology>
    </subcellularLocation>
</comment>
<dbReference type="PANTHER" id="PTHR23508">
    <property type="entry name" value="CARBOXYLIC ACID TRANSPORTER PROTEIN HOMOLOG"/>
    <property type="match status" value="1"/>
</dbReference>
<feature type="transmembrane region" description="Helical" evidence="5">
    <location>
        <begin position="372"/>
        <end position="391"/>
    </location>
</feature>
<organism evidence="7 8">
    <name type="scientific">Mycolicibacterium smegmatis (strain ATCC 700084 / mc(2)155)</name>
    <name type="common">Mycobacterium smegmatis</name>
    <dbReference type="NCBI Taxonomy" id="246196"/>
    <lineage>
        <taxon>Bacteria</taxon>
        <taxon>Bacillati</taxon>
        <taxon>Actinomycetota</taxon>
        <taxon>Actinomycetes</taxon>
        <taxon>Mycobacteriales</taxon>
        <taxon>Mycobacteriaceae</taxon>
        <taxon>Mycolicibacterium</taxon>
    </lineage>
</organism>
<dbReference type="AlphaFoldDB" id="I7G4A6"/>
<feature type="transmembrane region" description="Helical" evidence="5">
    <location>
        <begin position="132"/>
        <end position="151"/>
    </location>
</feature>
<feature type="transmembrane region" description="Helical" evidence="5">
    <location>
        <begin position="477"/>
        <end position="496"/>
    </location>
</feature>
<keyword evidence="2 5" id="KW-0812">Transmembrane</keyword>
<dbReference type="Pfam" id="PF00083">
    <property type="entry name" value="Sugar_tr"/>
    <property type="match status" value="1"/>
</dbReference>
<gene>
    <name evidence="7" type="ordered locus">MSMEI_3954</name>
</gene>
<sequence length="528" mass="56269">MCLHTKNRPKRGVPSHGLLKCSSSQLSADTDRAHRAAGRRREAKTLVGTIDALDTCERLTRRQKGLAYIATSAICLEFLDYFLIGFIVTFVSTSWQLTFGQSSVILLSSGLGAVVGAVFFGRLADRIGRRPVFLTTITVFTAATAAMAFTPEDASLGWVYLAVLRVVVGFGAGGLYVVDLPMVQEFMPTSKRGRVTGYVTAAVPLGFLVGSLMVWLLSDLIGWRGILLLTGASGLLLLLARFTVPESPRFLLRRRRFEDARKAVGWALQVDPASLPLASSDDDSEHAVDDPAGSSVRELLAYPRSLLLSTVTNLGAQTGVYGIALWAPTLLVMTLGIDPAQAGLYMVFVTMGALAGRLFLSHLSESRGRRFTGALAAFSAAGLVILAAVAGDAYIGGVAVFLVVMIAVYFFAEGGFAVVGPYSAEVWPSRLRATGMGFAYGAGGLGKVVGPLGLGLIVGSDNLVKPDAPTTDLLPAFAYFAVWYLLCGCAFLLLGFETRGKNLETLDAEIEARKRNRSGRDSMSAIRG</sequence>
<feature type="transmembrane region" description="Helical" evidence="5">
    <location>
        <begin position="66"/>
        <end position="91"/>
    </location>
</feature>
<evidence type="ECO:0000313" key="7">
    <source>
        <dbReference type="EMBL" id="AFP40412.1"/>
    </source>
</evidence>
<proteinExistence type="predicted"/>
<dbReference type="InterPro" id="IPR020846">
    <property type="entry name" value="MFS_dom"/>
</dbReference>
<feature type="transmembrane region" description="Helical" evidence="5">
    <location>
        <begin position="157"/>
        <end position="178"/>
    </location>
</feature>
<evidence type="ECO:0000256" key="2">
    <source>
        <dbReference type="ARBA" id="ARBA00022692"/>
    </source>
</evidence>
<dbReference type="KEGG" id="msg:MSMEI_3954"/>
<dbReference type="GO" id="GO:0005886">
    <property type="term" value="C:plasma membrane"/>
    <property type="evidence" value="ECO:0007669"/>
    <property type="project" value="UniProtKB-SubCell"/>
</dbReference>
<evidence type="ECO:0000256" key="1">
    <source>
        <dbReference type="ARBA" id="ARBA00004651"/>
    </source>
</evidence>
<protein>
    <submittedName>
        <fullName evidence="7">Major facilitator superfamily MFS_1</fullName>
    </submittedName>
</protein>
<feature type="transmembrane region" description="Helical" evidence="5">
    <location>
        <begin position="198"/>
        <end position="217"/>
    </location>
</feature>
<evidence type="ECO:0000259" key="6">
    <source>
        <dbReference type="PROSITE" id="PS50850"/>
    </source>
</evidence>
<dbReference type="EMBL" id="CP001663">
    <property type="protein sequence ID" value="AFP40412.1"/>
    <property type="molecule type" value="Genomic_DNA"/>
</dbReference>
<dbReference type="PANTHER" id="PTHR23508:SF10">
    <property type="entry name" value="CARBOXYLIC ACID TRANSPORTER PROTEIN HOMOLOG"/>
    <property type="match status" value="1"/>
</dbReference>
<reference evidence="7 8" key="2">
    <citation type="journal article" date="2009" name="Genome Res.">
        <title>Ortho-proteogenomics: multiple proteomes investigation through orthology and a new MS-based protocol.</title>
        <authorList>
            <person name="Gallien S."/>
            <person name="Perrodou E."/>
            <person name="Carapito C."/>
            <person name="Deshayes C."/>
            <person name="Reyrat J.M."/>
            <person name="Van Dorsselaer A."/>
            <person name="Poch O."/>
            <person name="Schaeffer C."/>
            <person name="Lecompte O."/>
        </authorList>
    </citation>
    <scope>NUCLEOTIDE SEQUENCE [LARGE SCALE GENOMIC DNA]</scope>
    <source>
        <strain evidence="8">ATCC 700084 / mc(2)155</strain>
    </source>
</reference>
<evidence type="ECO:0000256" key="5">
    <source>
        <dbReference type="SAM" id="Phobius"/>
    </source>
</evidence>
<name>I7G4A6_MYCS2</name>
<feature type="transmembrane region" description="Helical" evidence="5">
    <location>
        <begin position="436"/>
        <end position="457"/>
    </location>
</feature>
<evidence type="ECO:0000256" key="3">
    <source>
        <dbReference type="ARBA" id="ARBA00022989"/>
    </source>
</evidence>
<dbReference type="Proteomes" id="UP000006158">
    <property type="component" value="Chromosome"/>
</dbReference>